<gene>
    <name evidence="1" type="ORF">CURHAP_LOCUS25868</name>
    <name evidence="2" type="ORF">ORAREDHAP_LOCUS25496</name>
</gene>
<evidence type="ECO:0000313" key="1">
    <source>
        <dbReference type="EMBL" id="CAB4276649.1"/>
    </source>
</evidence>
<accession>A0A6J5UJL2</accession>
<dbReference type="EMBL" id="CAEKKB010000004">
    <property type="protein sequence ID" value="CAB4307045.1"/>
    <property type="molecule type" value="Genomic_DNA"/>
</dbReference>
<evidence type="ECO:0000313" key="4">
    <source>
        <dbReference type="Proteomes" id="UP000507245"/>
    </source>
</evidence>
<dbReference type="EMBL" id="CAEKDK010000004">
    <property type="protein sequence ID" value="CAB4276649.1"/>
    <property type="molecule type" value="Genomic_DNA"/>
</dbReference>
<organism evidence="1 3">
    <name type="scientific">Prunus armeniaca</name>
    <name type="common">Apricot</name>
    <name type="synonym">Armeniaca vulgaris</name>
    <dbReference type="NCBI Taxonomy" id="36596"/>
    <lineage>
        <taxon>Eukaryota</taxon>
        <taxon>Viridiplantae</taxon>
        <taxon>Streptophyta</taxon>
        <taxon>Embryophyta</taxon>
        <taxon>Tracheophyta</taxon>
        <taxon>Spermatophyta</taxon>
        <taxon>Magnoliopsida</taxon>
        <taxon>eudicotyledons</taxon>
        <taxon>Gunneridae</taxon>
        <taxon>Pentapetalae</taxon>
        <taxon>rosids</taxon>
        <taxon>fabids</taxon>
        <taxon>Rosales</taxon>
        <taxon>Rosaceae</taxon>
        <taxon>Amygdaloideae</taxon>
        <taxon>Amygdaleae</taxon>
        <taxon>Prunus</taxon>
    </lineage>
</organism>
<reference evidence="4" key="1">
    <citation type="journal article" date="2020" name="Genome Biol.">
        <title>Gamete binning: chromosome-level and haplotype-resolved genome assembly enabled by high-throughput single-cell sequencing of gamete genomes.</title>
        <authorList>
            <person name="Campoy J.A."/>
            <person name="Sun H."/>
            <person name="Goel M."/>
            <person name="Jiao W.-B."/>
            <person name="Folz-Donahue K."/>
            <person name="Wang N."/>
            <person name="Rubio M."/>
            <person name="Liu C."/>
            <person name="Kukat C."/>
            <person name="Ruiz D."/>
            <person name="Huettel B."/>
            <person name="Schneeberger K."/>
        </authorList>
    </citation>
    <scope>NUCLEOTIDE SEQUENCE [LARGE SCALE GENOMIC DNA]</scope>
    <source>
        <strain evidence="4">cv. Rojo Pasion</strain>
    </source>
</reference>
<keyword evidence="4" id="KW-1185">Reference proteome</keyword>
<evidence type="ECO:0000313" key="3">
    <source>
        <dbReference type="Proteomes" id="UP000507222"/>
    </source>
</evidence>
<protein>
    <submittedName>
        <fullName evidence="1">Uncharacterized protein</fullName>
    </submittedName>
</protein>
<dbReference type="AlphaFoldDB" id="A0A6J5UJL2"/>
<name>A0A6J5UJL2_PRUAR</name>
<sequence>MPWPCKTLCINIRLNTQHPIKCPQILYAPAITTVSLRVPFFTEKSSAFLVRSLLIWGGFMCIVQFPFTPIITSRKGSLVLWFFTQLHSTFCKLFQERSLLWKMEDMGC</sequence>
<reference evidence="1 3" key="2">
    <citation type="submission" date="2020-05" db="EMBL/GenBank/DDBJ databases">
        <authorList>
            <person name="Campoy J."/>
            <person name="Schneeberger K."/>
            <person name="Spophaly S."/>
        </authorList>
    </citation>
    <scope>NUCLEOTIDE SEQUENCE [LARGE SCALE GENOMIC DNA]</scope>
    <source>
        <strain evidence="1">PruArmRojPasFocal</strain>
    </source>
</reference>
<evidence type="ECO:0000313" key="2">
    <source>
        <dbReference type="EMBL" id="CAB4307045.1"/>
    </source>
</evidence>
<dbReference type="Proteomes" id="UP000507245">
    <property type="component" value="Unassembled WGS sequence"/>
</dbReference>
<proteinExistence type="predicted"/>
<dbReference type="Proteomes" id="UP000507222">
    <property type="component" value="Unassembled WGS sequence"/>
</dbReference>